<gene>
    <name evidence="2" type="ORF">WR25_26692</name>
</gene>
<comment type="caution">
    <text evidence="2">The sequence shown here is derived from an EMBL/GenBank/DDBJ whole genome shotgun (WGS) entry which is preliminary data.</text>
</comment>
<dbReference type="AlphaFoldDB" id="A0A2A2L8V1"/>
<evidence type="ECO:0000256" key="1">
    <source>
        <dbReference type="SAM" id="Phobius"/>
    </source>
</evidence>
<sequence length="66" mass="7557">MSIWLSINSDEIEPSFWFTAVALLCVLDSLLFFYNFFNYIRKYVADQRHAQAGLAAGYDNPNYGAP</sequence>
<organism evidence="2 3">
    <name type="scientific">Diploscapter pachys</name>
    <dbReference type="NCBI Taxonomy" id="2018661"/>
    <lineage>
        <taxon>Eukaryota</taxon>
        <taxon>Metazoa</taxon>
        <taxon>Ecdysozoa</taxon>
        <taxon>Nematoda</taxon>
        <taxon>Chromadorea</taxon>
        <taxon>Rhabditida</taxon>
        <taxon>Rhabditina</taxon>
        <taxon>Rhabditomorpha</taxon>
        <taxon>Rhabditoidea</taxon>
        <taxon>Rhabditidae</taxon>
        <taxon>Diploscapter</taxon>
    </lineage>
</organism>
<keyword evidence="1" id="KW-0812">Transmembrane</keyword>
<proteinExistence type="predicted"/>
<protein>
    <submittedName>
        <fullName evidence="2">Uncharacterized protein</fullName>
    </submittedName>
</protein>
<evidence type="ECO:0000313" key="2">
    <source>
        <dbReference type="EMBL" id="PAV82574.1"/>
    </source>
</evidence>
<keyword evidence="3" id="KW-1185">Reference proteome</keyword>
<name>A0A2A2L8V1_9BILA</name>
<dbReference type="EMBL" id="LIAE01007040">
    <property type="protein sequence ID" value="PAV82574.1"/>
    <property type="molecule type" value="Genomic_DNA"/>
</dbReference>
<keyword evidence="1" id="KW-1133">Transmembrane helix</keyword>
<feature type="transmembrane region" description="Helical" evidence="1">
    <location>
        <begin position="16"/>
        <end position="37"/>
    </location>
</feature>
<evidence type="ECO:0000313" key="3">
    <source>
        <dbReference type="Proteomes" id="UP000218231"/>
    </source>
</evidence>
<accession>A0A2A2L8V1</accession>
<dbReference type="Proteomes" id="UP000218231">
    <property type="component" value="Unassembled WGS sequence"/>
</dbReference>
<keyword evidence="1" id="KW-0472">Membrane</keyword>
<dbReference type="OrthoDB" id="10259681at2759"/>
<reference evidence="2 3" key="1">
    <citation type="journal article" date="2017" name="Curr. Biol.">
        <title>Genome architecture and evolution of a unichromosomal asexual nematode.</title>
        <authorList>
            <person name="Fradin H."/>
            <person name="Zegar C."/>
            <person name="Gutwein M."/>
            <person name="Lucas J."/>
            <person name="Kovtun M."/>
            <person name="Corcoran D."/>
            <person name="Baugh L.R."/>
            <person name="Kiontke K."/>
            <person name="Gunsalus K."/>
            <person name="Fitch D.H."/>
            <person name="Piano F."/>
        </authorList>
    </citation>
    <scope>NUCLEOTIDE SEQUENCE [LARGE SCALE GENOMIC DNA]</scope>
    <source>
        <strain evidence="2">PF1309</strain>
    </source>
</reference>